<organism evidence="8 9">
    <name type="scientific">Parelaphostrongylus tenuis</name>
    <name type="common">Meningeal worm</name>
    <dbReference type="NCBI Taxonomy" id="148309"/>
    <lineage>
        <taxon>Eukaryota</taxon>
        <taxon>Metazoa</taxon>
        <taxon>Ecdysozoa</taxon>
        <taxon>Nematoda</taxon>
        <taxon>Chromadorea</taxon>
        <taxon>Rhabditida</taxon>
        <taxon>Rhabditina</taxon>
        <taxon>Rhabditomorpha</taxon>
        <taxon>Strongyloidea</taxon>
        <taxon>Metastrongylidae</taxon>
        <taxon>Parelaphostrongylus</taxon>
    </lineage>
</organism>
<evidence type="ECO:0000313" key="9">
    <source>
        <dbReference type="Proteomes" id="UP001196413"/>
    </source>
</evidence>
<dbReference type="InterPro" id="IPR002159">
    <property type="entry name" value="CD36_fam"/>
</dbReference>
<comment type="subcellular location">
    <subcellularLocation>
        <location evidence="1">Membrane</location>
    </subcellularLocation>
</comment>
<evidence type="ECO:0000313" key="8">
    <source>
        <dbReference type="EMBL" id="KAJ1372574.1"/>
    </source>
</evidence>
<sequence>MRNIGSILENATLTNSARLSNGLTETTLPDSWWPTEYSRSIRGSDSGSFCKMRLQEDDKLPLFQSLTCRSFTKTFLTKTTIHGIPAYTYSVPYEDFDTTSDVNIGFRYKNIEKVNYYPDWPSCPDRDPHRCLDPQMVNCTLQRNICHDCCNGSYVDGTYLLPPGIFPLVCYPGRLKSNPFSVMYSPPHFLYSPPQMINSVVGLSPNNESHRPMVYSHETYSGAVLEVFFRLQISVPMMRSSVVIQNRDITQAIVPMLWEDSHAIPIDAAYNSIWMGFVFVPKLVDFVKYSLAALTLLLVAFVAILRIRRVSSFTASEFSSKL</sequence>
<evidence type="ECO:0000256" key="2">
    <source>
        <dbReference type="ARBA" id="ARBA00010532"/>
    </source>
</evidence>
<dbReference type="PANTHER" id="PTHR11923:SF55">
    <property type="entry name" value="SCAVENGER RECEPTOR (CD36 FAMILY) RELATED"/>
    <property type="match status" value="1"/>
</dbReference>
<keyword evidence="4 7" id="KW-1133">Transmembrane helix</keyword>
<gene>
    <name evidence="8" type="ORF">KIN20_034760</name>
</gene>
<name>A0AAD5WJ83_PARTN</name>
<dbReference type="EMBL" id="JAHQIW010007158">
    <property type="protein sequence ID" value="KAJ1372574.1"/>
    <property type="molecule type" value="Genomic_DNA"/>
</dbReference>
<comment type="caution">
    <text evidence="8">The sequence shown here is derived from an EMBL/GenBank/DDBJ whole genome shotgun (WGS) entry which is preliminary data.</text>
</comment>
<proteinExistence type="inferred from homology"/>
<keyword evidence="3 7" id="KW-0812">Transmembrane</keyword>
<dbReference type="Pfam" id="PF01130">
    <property type="entry name" value="CD36"/>
    <property type="match status" value="1"/>
</dbReference>
<reference evidence="8" key="1">
    <citation type="submission" date="2021-06" db="EMBL/GenBank/DDBJ databases">
        <title>Parelaphostrongylus tenuis whole genome reference sequence.</title>
        <authorList>
            <person name="Garwood T.J."/>
            <person name="Larsen P.A."/>
            <person name="Fountain-Jones N.M."/>
            <person name="Garbe J.R."/>
            <person name="Macchietto M.G."/>
            <person name="Kania S.A."/>
            <person name="Gerhold R.W."/>
            <person name="Richards J.E."/>
            <person name="Wolf T.M."/>
        </authorList>
    </citation>
    <scope>NUCLEOTIDE SEQUENCE</scope>
    <source>
        <strain evidence="8">MNPRO001-30</strain>
        <tissue evidence="8">Meninges</tissue>
    </source>
</reference>
<feature type="transmembrane region" description="Helical" evidence="7">
    <location>
        <begin position="286"/>
        <end position="305"/>
    </location>
</feature>
<protein>
    <submittedName>
        <fullName evidence="8">Uncharacterized protein</fullName>
    </submittedName>
</protein>
<evidence type="ECO:0000256" key="6">
    <source>
        <dbReference type="ARBA" id="ARBA00023180"/>
    </source>
</evidence>
<evidence type="ECO:0000256" key="3">
    <source>
        <dbReference type="ARBA" id="ARBA00022692"/>
    </source>
</evidence>
<evidence type="ECO:0000256" key="7">
    <source>
        <dbReference type="SAM" id="Phobius"/>
    </source>
</evidence>
<dbReference type="GO" id="GO:0016020">
    <property type="term" value="C:membrane"/>
    <property type="evidence" value="ECO:0007669"/>
    <property type="project" value="UniProtKB-SubCell"/>
</dbReference>
<evidence type="ECO:0000256" key="1">
    <source>
        <dbReference type="ARBA" id="ARBA00004370"/>
    </source>
</evidence>
<keyword evidence="9" id="KW-1185">Reference proteome</keyword>
<dbReference type="GO" id="GO:0005737">
    <property type="term" value="C:cytoplasm"/>
    <property type="evidence" value="ECO:0007669"/>
    <property type="project" value="TreeGrafter"/>
</dbReference>
<dbReference type="PANTHER" id="PTHR11923">
    <property type="entry name" value="SCAVENGER RECEPTOR CLASS B TYPE-1 SR-B1"/>
    <property type="match status" value="1"/>
</dbReference>
<keyword evidence="6" id="KW-0325">Glycoprotein</keyword>
<dbReference type="Proteomes" id="UP001196413">
    <property type="component" value="Unassembled WGS sequence"/>
</dbReference>
<evidence type="ECO:0000256" key="5">
    <source>
        <dbReference type="ARBA" id="ARBA00023136"/>
    </source>
</evidence>
<evidence type="ECO:0000256" key="4">
    <source>
        <dbReference type="ARBA" id="ARBA00022989"/>
    </source>
</evidence>
<dbReference type="GO" id="GO:0005044">
    <property type="term" value="F:scavenger receptor activity"/>
    <property type="evidence" value="ECO:0007669"/>
    <property type="project" value="TreeGrafter"/>
</dbReference>
<dbReference type="AlphaFoldDB" id="A0AAD5WJ83"/>
<accession>A0AAD5WJ83</accession>
<keyword evidence="5 7" id="KW-0472">Membrane</keyword>
<comment type="similarity">
    <text evidence="2">Belongs to the CD36 family.</text>
</comment>